<evidence type="ECO:0000313" key="2">
    <source>
        <dbReference type="EMBL" id="GGH87311.1"/>
    </source>
</evidence>
<reference evidence="2" key="2">
    <citation type="submission" date="2020-09" db="EMBL/GenBank/DDBJ databases">
        <authorList>
            <person name="Sun Q."/>
            <person name="Zhou Y."/>
        </authorList>
    </citation>
    <scope>NUCLEOTIDE SEQUENCE</scope>
    <source>
        <strain evidence="2">CGMCC 1.12777</strain>
    </source>
</reference>
<keyword evidence="1" id="KW-0472">Membrane</keyword>
<keyword evidence="3" id="KW-1185">Reference proteome</keyword>
<organism evidence="2 3">
    <name type="scientific">Pullulanibacillus pueri</name>
    <dbReference type="NCBI Taxonomy" id="1437324"/>
    <lineage>
        <taxon>Bacteria</taxon>
        <taxon>Bacillati</taxon>
        <taxon>Bacillota</taxon>
        <taxon>Bacilli</taxon>
        <taxon>Bacillales</taxon>
        <taxon>Sporolactobacillaceae</taxon>
        <taxon>Pullulanibacillus</taxon>
    </lineage>
</organism>
<gene>
    <name evidence="2" type="ORF">GCM10007096_37040</name>
</gene>
<proteinExistence type="predicted"/>
<keyword evidence="1" id="KW-0812">Transmembrane</keyword>
<protein>
    <submittedName>
        <fullName evidence="2">Uncharacterized protein</fullName>
    </submittedName>
</protein>
<feature type="transmembrane region" description="Helical" evidence="1">
    <location>
        <begin position="65"/>
        <end position="83"/>
    </location>
</feature>
<dbReference type="AlphaFoldDB" id="A0A8J2ZZB5"/>
<evidence type="ECO:0000313" key="3">
    <source>
        <dbReference type="Proteomes" id="UP000656813"/>
    </source>
</evidence>
<accession>A0A8J2ZZB5</accession>
<evidence type="ECO:0000256" key="1">
    <source>
        <dbReference type="SAM" id="Phobius"/>
    </source>
</evidence>
<reference evidence="2" key="1">
    <citation type="journal article" date="2014" name="Int. J. Syst. Evol. Microbiol.">
        <title>Complete genome sequence of Corynebacterium casei LMG S-19264T (=DSM 44701T), isolated from a smear-ripened cheese.</title>
        <authorList>
            <consortium name="US DOE Joint Genome Institute (JGI-PGF)"/>
            <person name="Walter F."/>
            <person name="Albersmeier A."/>
            <person name="Kalinowski J."/>
            <person name="Ruckert C."/>
        </authorList>
    </citation>
    <scope>NUCLEOTIDE SEQUENCE</scope>
    <source>
        <strain evidence="2">CGMCC 1.12777</strain>
    </source>
</reference>
<keyword evidence="1" id="KW-1133">Transmembrane helix</keyword>
<dbReference type="EMBL" id="BMFV01000038">
    <property type="protein sequence ID" value="GGH87311.1"/>
    <property type="molecule type" value="Genomic_DNA"/>
</dbReference>
<sequence>MVIHVKDSLTINVGFILMVVILAMMFNRLIKWSKELKERRFTLYLYFLISCTNVPLYQKDDVHDVFRLWFPLGFVFVLLYLLWTGKQPKVKFKASLMGFAVALLLLVMEYNGFDYILGK</sequence>
<dbReference type="RefSeq" id="WP_188498867.1">
    <property type="nucleotide sequence ID" value="NZ_BMFV01000038.1"/>
</dbReference>
<name>A0A8J2ZZB5_9BACL</name>
<feature type="transmembrane region" description="Helical" evidence="1">
    <location>
        <begin position="95"/>
        <end position="113"/>
    </location>
</feature>
<comment type="caution">
    <text evidence="2">The sequence shown here is derived from an EMBL/GenBank/DDBJ whole genome shotgun (WGS) entry which is preliminary data.</text>
</comment>
<feature type="transmembrane region" description="Helical" evidence="1">
    <location>
        <begin position="41"/>
        <end position="59"/>
    </location>
</feature>
<dbReference type="Proteomes" id="UP000656813">
    <property type="component" value="Unassembled WGS sequence"/>
</dbReference>
<feature type="transmembrane region" description="Helical" evidence="1">
    <location>
        <begin position="12"/>
        <end position="29"/>
    </location>
</feature>